<protein>
    <submittedName>
        <fullName evidence="2">Uncharacterized protein</fullName>
    </submittedName>
</protein>
<feature type="region of interest" description="Disordered" evidence="1">
    <location>
        <begin position="105"/>
        <end position="133"/>
    </location>
</feature>
<evidence type="ECO:0000313" key="3">
    <source>
        <dbReference type="Proteomes" id="UP000031501"/>
    </source>
</evidence>
<reference evidence="2 3" key="1">
    <citation type="submission" date="2017-07" db="EMBL/GenBank/DDBJ databases">
        <title>Genome sequence of Streptomyces pluripotens MUSC 137T.</title>
        <authorList>
            <person name="Ser H.-L."/>
            <person name="Lee L.-H."/>
        </authorList>
    </citation>
    <scope>NUCLEOTIDE SEQUENCE [LARGE SCALE GENOMIC DNA]</scope>
    <source>
        <strain evidence="2 3">MUSC 137</strain>
    </source>
</reference>
<keyword evidence="3" id="KW-1185">Reference proteome</keyword>
<evidence type="ECO:0000313" key="2">
    <source>
        <dbReference type="EMBL" id="ASN28309.1"/>
    </source>
</evidence>
<gene>
    <name evidence="2" type="ORF">LK07_10145</name>
</gene>
<accession>A0A221P7S8</accession>
<dbReference type="AlphaFoldDB" id="A0A221P7S8"/>
<organism evidence="2 3">
    <name type="scientific">Streptomyces pluripotens</name>
    <dbReference type="NCBI Taxonomy" id="1355015"/>
    <lineage>
        <taxon>Bacteria</taxon>
        <taxon>Bacillati</taxon>
        <taxon>Actinomycetota</taxon>
        <taxon>Actinomycetes</taxon>
        <taxon>Kitasatosporales</taxon>
        <taxon>Streptomycetaceae</taxon>
        <taxon>Streptomyces</taxon>
    </lineage>
</organism>
<dbReference type="Proteomes" id="UP000031501">
    <property type="component" value="Chromosome"/>
</dbReference>
<dbReference type="EMBL" id="CP022433">
    <property type="protein sequence ID" value="ASN28309.1"/>
    <property type="molecule type" value="Genomic_DNA"/>
</dbReference>
<dbReference type="OrthoDB" id="4557579at2"/>
<evidence type="ECO:0000256" key="1">
    <source>
        <dbReference type="SAM" id="MobiDB-lite"/>
    </source>
</evidence>
<sequence>MRMPGVDYFTETGWMAFFSGTETAVGRQRGVEAWHPTTGAALIVDPERGGLRPVTDFEDFSHLERVHRIAGVVPGGGWRAHWEDEGGAPLTQPVLAWFISSQGGATPVTVEPNGDTDSSGTADRLLAPGQELR</sequence>
<proteinExistence type="predicted"/>
<name>A0A221P7S8_9ACTN</name>
<dbReference type="KEGG" id="splu:LK06_009035"/>